<evidence type="ECO:0000256" key="1">
    <source>
        <dbReference type="SAM" id="SignalP"/>
    </source>
</evidence>
<reference evidence="3 4" key="1">
    <citation type="submission" date="2016-09" db="EMBL/GenBank/DDBJ databases">
        <title>Alteromonas lipolytica, a new species isolated from sea water.</title>
        <authorList>
            <person name="Wu Y.-H."/>
            <person name="Cheng H."/>
            <person name="Xu X.-W."/>
        </authorList>
    </citation>
    <scope>NUCLEOTIDE SEQUENCE [LARGE SCALE GENOMIC DNA]</scope>
    <source>
        <strain evidence="3 4">JW12</strain>
    </source>
</reference>
<dbReference type="PANTHER" id="PTHR46825">
    <property type="entry name" value="D-ALANYL-D-ALANINE-CARBOXYPEPTIDASE/ENDOPEPTIDASE AMPH"/>
    <property type="match status" value="1"/>
</dbReference>
<dbReference type="Pfam" id="PF00144">
    <property type="entry name" value="Beta-lactamase"/>
    <property type="match status" value="1"/>
</dbReference>
<keyword evidence="1" id="KW-0732">Signal</keyword>
<dbReference type="OrthoDB" id="119951at2"/>
<dbReference type="EMBL" id="MJIC01000010">
    <property type="protein sequence ID" value="OFI35381.1"/>
    <property type="molecule type" value="Genomic_DNA"/>
</dbReference>
<dbReference type="InterPro" id="IPR001466">
    <property type="entry name" value="Beta-lactam-related"/>
</dbReference>
<dbReference type="InterPro" id="IPR012338">
    <property type="entry name" value="Beta-lactam/transpept-like"/>
</dbReference>
<dbReference type="AlphaFoldDB" id="A0A1E8FHH6"/>
<gene>
    <name evidence="3" type="ORF">BFC17_17005</name>
</gene>
<dbReference type="InterPro" id="IPR050491">
    <property type="entry name" value="AmpC-like"/>
</dbReference>
<feature type="domain" description="Beta-lactamase-related" evidence="2">
    <location>
        <begin position="33"/>
        <end position="360"/>
    </location>
</feature>
<dbReference type="PANTHER" id="PTHR46825:SF9">
    <property type="entry name" value="BETA-LACTAMASE-RELATED DOMAIN-CONTAINING PROTEIN"/>
    <property type="match status" value="1"/>
</dbReference>
<keyword evidence="4" id="KW-1185">Reference proteome</keyword>
<evidence type="ECO:0000259" key="2">
    <source>
        <dbReference type="Pfam" id="PF00144"/>
    </source>
</evidence>
<dbReference type="GO" id="GO:0016787">
    <property type="term" value="F:hydrolase activity"/>
    <property type="evidence" value="ECO:0007669"/>
    <property type="project" value="UniProtKB-KW"/>
</dbReference>
<keyword evidence="3" id="KW-0378">Hydrolase</keyword>
<dbReference type="STRING" id="1856405.BFC17_17005"/>
<proteinExistence type="predicted"/>
<name>A0A1E8FHH6_9ALTE</name>
<feature type="signal peptide" evidence="1">
    <location>
        <begin position="1"/>
        <end position="21"/>
    </location>
</feature>
<accession>A0A1E8FHH6</accession>
<sequence>MRITAFYSVLLFLLVVNPAWATNANFVELDNQLRQQDFAGVIWIAKGDSIVHNESFGLANRKKNITFSDNTVFDIGSITKQFVASAVLLLAEQNKLSVNDPLTLFFADVPADKQAITLHHLLTHTSGLPALLSNHQLYDVVPYSLLPQKAFSESLQSLPGEQYLYSNIGYSLLARVIELVSGQNWEGFIRENLLIPAKMTETGYRIPEYAPHRLAINYGADQNGFQRLFNLQAKSKSVGHSLEHRFKTPGERWIEGAGGFMSTVNDMQRWFRVLRSGAILTEASWQQIFTPHVQISEKVFYGYGWSVREFEAGKRLITHNGSNGYSFAEFSYFPDEDVFVFVATNERDEYPEAIINDIKRAALSADSAVPTVTH</sequence>
<feature type="chain" id="PRO_5009214225" evidence="1">
    <location>
        <begin position="22"/>
        <end position="374"/>
    </location>
</feature>
<evidence type="ECO:0000313" key="3">
    <source>
        <dbReference type="EMBL" id="OFI35381.1"/>
    </source>
</evidence>
<dbReference type="Gene3D" id="3.40.710.10">
    <property type="entry name" value="DD-peptidase/beta-lactamase superfamily"/>
    <property type="match status" value="1"/>
</dbReference>
<protein>
    <submittedName>
        <fullName evidence="3">Serine hydrolase</fullName>
    </submittedName>
</protein>
<dbReference type="SUPFAM" id="SSF56601">
    <property type="entry name" value="beta-lactamase/transpeptidase-like"/>
    <property type="match status" value="1"/>
</dbReference>
<comment type="caution">
    <text evidence="3">The sequence shown here is derived from an EMBL/GenBank/DDBJ whole genome shotgun (WGS) entry which is preliminary data.</text>
</comment>
<dbReference type="Proteomes" id="UP000176037">
    <property type="component" value="Unassembled WGS sequence"/>
</dbReference>
<evidence type="ECO:0000313" key="4">
    <source>
        <dbReference type="Proteomes" id="UP000176037"/>
    </source>
</evidence>
<organism evidence="3 4">
    <name type="scientific">Alteromonas lipolytica</name>
    <dbReference type="NCBI Taxonomy" id="1856405"/>
    <lineage>
        <taxon>Bacteria</taxon>
        <taxon>Pseudomonadati</taxon>
        <taxon>Pseudomonadota</taxon>
        <taxon>Gammaproteobacteria</taxon>
        <taxon>Alteromonadales</taxon>
        <taxon>Alteromonadaceae</taxon>
        <taxon>Alteromonas/Salinimonas group</taxon>
        <taxon>Alteromonas</taxon>
    </lineage>
</organism>